<protein>
    <recommendedName>
        <fullName evidence="5">Flagellar hook-associated protein 2</fullName>
        <shortName evidence="5">HAP2</shortName>
    </recommendedName>
    <alternativeName>
        <fullName evidence="5">Flagellar cap protein</fullName>
    </alternativeName>
</protein>
<evidence type="ECO:0000256" key="1">
    <source>
        <dbReference type="ARBA" id="ARBA00009764"/>
    </source>
</evidence>
<evidence type="ECO:0000313" key="8">
    <source>
        <dbReference type="EMBL" id="RDU71188.1"/>
    </source>
</evidence>
<keyword evidence="5" id="KW-0964">Secreted</keyword>
<evidence type="ECO:0000256" key="5">
    <source>
        <dbReference type="RuleBase" id="RU362066"/>
    </source>
</evidence>
<comment type="subunit">
    <text evidence="2 5">Homopentamer.</text>
</comment>
<comment type="function">
    <text evidence="5">Required for morphogenesis and for the elongation of the flagellar filament by facilitating polymerization of the flagellin monomers at the tip of growing filament. Forms a capping structure, which prevents flagellin subunits (transported through the central channel of the flagellum) from leaking out without polymerization at the distal end.</text>
</comment>
<keyword evidence="4 5" id="KW-0975">Bacterial flagellum</keyword>
<dbReference type="GO" id="GO:0005576">
    <property type="term" value="C:extracellular region"/>
    <property type="evidence" value="ECO:0007669"/>
    <property type="project" value="UniProtKB-SubCell"/>
</dbReference>
<keyword evidence="8" id="KW-0969">Cilium</keyword>
<dbReference type="InterPro" id="IPR040026">
    <property type="entry name" value="FliD"/>
</dbReference>
<organism evidence="8 9">
    <name type="scientific">Helicobacter brantae</name>
    <dbReference type="NCBI Taxonomy" id="375927"/>
    <lineage>
        <taxon>Bacteria</taxon>
        <taxon>Pseudomonadati</taxon>
        <taxon>Campylobacterota</taxon>
        <taxon>Epsilonproteobacteria</taxon>
        <taxon>Campylobacterales</taxon>
        <taxon>Helicobacteraceae</taxon>
        <taxon>Helicobacter</taxon>
    </lineage>
</organism>
<dbReference type="RefSeq" id="WP_115569334.1">
    <property type="nucleotide sequence ID" value="NZ_NXLV01000004.1"/>
</dbReference>
<feature type="coiled-coil region" evidence="5">
    <location>
        <begin position="629"/>
        <end position="656"/>
    </location>
</feature>
<proteinExistence type="inferred from homology"/>
<dbReference type="EMBL" id="NXLV01000004">
    <property type="protein sequence ID" value="RDU71188.1"/>
    <property type="molecule type" value="Genomic_DNA"/>
</dbReference>
<dbReference type="OrthoDB" id="1530at2"/>
<dbReference type="GO" id="GO:0009424">
    <property type="term" value="C:bacterial-type flagellum hook"/>
    <property type="evidence" value="ECO:0007669"/>
    <property type="project" value="UniProtKB-UniRule"/>
</dbReference>
<dbReference type="Pfam" id="PF02465">
    <property type="entry name" value="FliD_N"/>
    <property type="match status" value="1"/>
</dbReference>
<gene>
    <name evidence="8" type="primary">fliD</name>
    <name evidence="8" type="ORF">CQA58_03490</name>
</gene>
<dbReference type="PANTHER" id="PTHR30288">
    <property type="entry name" value="FLAGELLAR CAP/ASSEMBLY PROTEIN FLID"/>
    <property type="match status" value="1"/>
</dbReference>
<comment type="subcellular location">
    <subcellularLocation>
        <location evidence="5">Secreted</location>
    </subcellularLocation>
    <subcellularLocation>
        <location evidence="5">Bacterial flagellum</location>
    </subcellularLocation>
</comment>
<dbReference type="Proteomes" id="UP000257045">
    <property type="component" value="Unassembled WGS sequence"/>
</dbReference>
<dbReference type="GO" id="GO:0071973">
    <property type="term" value="P:bacterial-type flagellum-dependent cell motility"/>
    <property type="evidence" value="ECO:0007669"/>
    <property type="project" value="TreeGrafter"/>
</dbReference>
<name>A0A3D8J135_9HELI</name>
<keyword evidence="9" id="KW-1185">Reference proteome</keyword>
<comment type="caution">
    <text evidence="8">The sequence shown here is derived from an EMBL/GenBank/DDBJ whole genome shotgun (WGS) entry which is preliminary data.</text>
</comment>
<evidence type="ECO:0000259" key="7">
    <source>
        <dbReference type="Pfam" id="PF07195"/>
    </source>
</evidence>
<dbReference type="Pfam" id="PF07195">
    <property type="entry name" value="FliD_C"/>
    <property type="match status" value="1"/>
</dbReference>
<dbReference type="PANTHER" id="PTHR30288:SF0">
    <property type="entry name" value="FLAGELLAR HOOK-ASSOCIATED PROTEIN 2"/>
    <property type="match status" value="1"/>
</dbReference>
<dbReference type="AlphaFoldDB" id="A0A3D8J135"/>
<keyword evidence="8" id="KW-0282">Flagellum</keyword>
<evidence type="ECO:0000256" key="4">
    <source>
        <dbReference type="ARBA" id="ARBA00023143"/>
    </source>
</evidence>
<keyword evidence="8" id="KW-0966">Cell projection</keyword>
<dbReference type="InterPro" id="IPR010809">
    <property type="entry name" value="FliD_C"/>
</dbReference>
<keyword evidence="3 5" id="KW-0175">Coiled coil</keyword>
<evidence type="ECO:0000259" key="6">
    <source>
        <dbReference type="Pfam" id="PF02465"/>
    </source>
</evidence>
<evidence type="ECO:0000256" key="3">
    <source>
        <dbReference type="ARBA" id="ARBA00023054"/>
    </source>
</evidence>
<dbReference type="GO" id="GO:0009421">
    <property type="term" value="C:bacterial-type flagellum filament cap"/>
    <property type="evidence" value="ECO:0007669"/>
    <property type="project" value="InterPro"/>
</dbReference>
<sequence length="678" mass="73709">MAMGKLSSLGVGSNVLNYDVIEKLKKADEKAMIEPIDKKMKDNIEKQAELSGIIGMLNGMRGSAQTLSDYSTYIGRKVNVLGDALRATANPGVPIQDISIDIKQIAKNDINEVGTRFEDRSSVFCEQDTNLSFYVRGQRYKIEIKAGTTLGEVAQLITDKSGGTAIGVVMKTGGANPYQLMINSKETGEENKIYFGSTLQSDTIASGSLELTEGDLELVLKDAKGLDQSVNIILPPTEANSKSSDNAQALKKAIKEAIGENPDLADLLGSDINIGIGVGGNTLVINDRRGYQVQVYGSKAKTIGFKQTETPEENLVTSSKVTTTGRMSGNITINGVPLDLSEITERGNSAEQNAQAIAQGLDNVSDLHAYVSKDGKIVINSDDGEVRINAQDEAGREALKKLGLQEGTFAGYSKTQEQTLRLKNIQSGQDAEITYNGVTITRGKNTINDIVGGVSLELVSTTPEGNPATVSITADNENIIEDIKGFVEKYNELMPKLAEVTRYDPDTQTAGIFNGVSFIRMIRSSINKIFSMSSGSGLEIQSLIKYGLSLDDNNKMSFDESKLRNALNSDADAVRDFFIGIDKTILGKDTRVGGVFRVLNEDLDSLVKGSNSTLKLYEQSLTRDDKRLREDRKRTMERLNARYESMAERFAAYDAQIAQTNNSFNSVQMMINQATKGK</sequence>
<feature type="domain" description="Flagellar hook-associated protein 2 C-terminal" evidence="7">
    <location>
        <begin position="428"/>
        <end position="661"/>
    </location>
</feature>
<evidence type="ECO:0000256" key="2">
    <source>
        <dbReference type="ARBA" id="ARBA00011255"/>
    </source>
</evidence>
<feature type="domain" description="Flagellar hook-associated protein 2 N-terminal" evidence="6">
    <location>
        <begin position="18"/>
        <end position="109"/>
    </location>
</feature>
<dbReference type="GO" id="GO:0007155">
    <property type="term" value="P:cell adhesion"/>
    <property type="evidence" value="ECO:0007669"/>
    <property type="project" value="InterPro"/>
</dbReference>
<dbReference type="NCBIfam" id="NF006282">
    <property type="entry name" value="PRK08453.1"/>
    <property type="match status" value="1"/>
</dbReference>
<reference evidence="8 9" key="1">
    <citation type="submission" date="2018-04" db="EMBL/GenBank/DDBJ databases">
        <title>Novel Campyloabacter and Helicobacter Species and Strains.</title>
        <authorList>
            <person name="Mannion A.J."/>
            <person name="Shen Z."/>
            <person name="Fox J.G."/>
        </authorList>
    </citation>
    <scope>NUCLEOTIDE SEQUENCE [LARGE SCALE GENOMIC DNA]</scope>
    <source>
        <strain evidence="8 9">MIT 04-9366</strain>
    </source>
</reference>
<accession>A0A3D8J135</accession>
<evidence type="ECO:0000313" key="9">
    <source>
        <dbReference type="Proteomes" id="UP000257045"/>
    </source>
</evidence>
<dbReference type="InterPro" id="IPR003481">
    <property type="entry name" value="FliD_N"/>
</dbReference>
<comment type="similarity">
    <text evidence="1 5">Belongs to the FliD family.</text>
</comment>